<dbReference type="InterPro" id="IPR050756">
    <property type="entry name" value="CSN3"/>
</dbReference>
<evidence type="ECO:0000313" key="3">
    <source>
        <dbReference type="EMBL" id="KAF2273907.1"/>
    </source>
</evidence>
<reference evidence="3" key="1">
    <citation type="journal article" date="2020" name="Stud. Mycol.">
        <title>101 Dothideomycetes genomes: a test case for predicting lifestyles and emergence of pathogens.</title>
        <authorList>
            <person name="Haridas S."/>
            <person name="Albert R."/>
            <person name="Binder M."/>
            <person name="Bloem J."/>
            <person name="Labutti K."/>
            <person name="Salamov A."/>
            <person name="Andreopoulos B."/>
            <person name="Baker S."/>
            <person name="Barry K."/>
            <person name="Bills G."/>
            <person name="Bluhm B."/>
            <person name="Cannon C."/>
            <person name="Castanera R."/>
            <person name="Culley D."/>
            <person name="Daum C."/>
            <person name="Ezra D."/>
            <person name="Gonzalez J."/>
            <person name="Henrissat B."/>
            <person name="Kuo A."/>
            <person name="Liang C."/>
            <person name="Lipzen A."/>
            <person name="Lutzoni F."/>
            <person name="Magnuson J."/>
            <person name="Mondo S."/>
            <person name="Nolan M."/>
            <person name="Ohm R."/>
            <person name="Pangilinan J."/>
            <person name="Park H.-J."/>
            <person name="Ramirez L."/>
            <person name="Alfaro M."/>
            <person name="Sun H."/>
            <person name="Tritt A."/>
            <person name="Yoshinaga Y."/>
            <person name="Zwiers L.-H."/>
            <person name="Turgeon B."/>
            <person name="Goodwin S."/>
            <person name="Spatafora J."/>
            <person name="Crous P."/>
            <person name="Grigoriev I."/>
        </authorList>
    </citation>
    <scope>NUCLEOTIDE SEQUENCE</scope>
    <source>
        <strain evidence="3">CBS 379.55</strain>
    </source>
</reference>
<dbReference type="AlphaFoldDB" id="A0A6A6JCB3"/>
<protein>
    <recommendedName>
        <fullName evidence="2">COP9 signalosome complex subunit 3 N-terminal helical repeats domain-containing protein</fullName>
    </recommendedName>
</protein>
<sequence length="507" mass="56046">MSGEVLQLAQSYQLEFAKCDSNQKYHYAALRLAQRLASLTLTSFKKGAETAQDVLLMLDPSVHTMVYAYALFARIATAPSTSTASDSFRPGGNIWKLICHFLENADPVQLRYVGEQWSHIVDFVASMARLAGTPEAAIEPILSALYRLDPNTGTFTMAHLCFVQLCVETRNYAAAEPILANYIHAVNPSIPDLVESLEYSAPAEDHDSSAEYIKAGSGHAGKVTIQAVQEYYLLGTTAYLGLRKFKKARDFVEHVLVMPYSNGAANGFLIEAYKKWLLLSCLVDGVVPPLPRSTNNAAMRAVKAVSKAYEALADAFKNRGNVRKLRAMINAGRDTWLEDGNYGLVNELLDGQYRIFISQLSQTYSAIPISKISSWDATLESDELAGYLEKLIREGYINAKLETSSSKPEMGVVLRFFMDAREGPQAKSEKQQQQALVEQTQRTQKLAQQVQSAHYRVGVQDEYVEYVVRQNKKAAATAGDPMDLGQYEDVEVAGAAMDAHDEDLMGD</sequence>
<dbReference type="EMBL" id="ML986506">
    <property type="protein sequence ID" value="KAF2273907.1"/>
    <property type="molecule type" value="Genomic_DNA"/>
</dbReference>
<keyword evidence="4" id="KW-1185">Reference proteome</keyword>
<dbReference type="GO" id="GO:0006511">
    <property type="term" value="P:ubiquitin-dependent protein catabolic process"/>
    <property type="evidence" value="ECO:0007669"/>
    <property type="project" value="TreeGrafter"/>
</dbReference>
<evidence type="ECO:0000259" key="2">
    <source>
        <dbReference type="Pfam" id="PF22788"/>
    </source>
</evidence>
<dbReference type="RefSeq" id="XP_033651446.1">
    <property type="nucleotide sequence ID" value="XM_033798887.1"/>
</dbReference>
<dbReference type="OrthoDB" id="29061at2759"/>
<organism evidence="3 4">
    <name type="scientific">Westerdykella ornata</name>
    <dbReference type="NCBI Taxonomy" id="318751"/>
    <lineage>
        <taxon>Eukaryota</taxon>
        <taxon>Fungi</taxon>
        <taxon>Dikarya</taxon>
        <taxon>Ascomycota</taxon>
        <taxon>Pezizomycotina</taxon>
        <taxon>Dothideomycetes</taxon>
        <taxon>Pleosporomycetidae</taxon>
        <taxon>Pleosporales</taxon>
        <taxon>Sporormiaceae</taxon>
        <taxon>Westerdykella</taxon>
    </lineage>
</organism>
<feature type="domain" description="COP9 signalosome complex subunit 3 N-terminal helical repeats" evidence="2">
    <location>
        <begin position="45"/>
        <end position="296"/>
    </location>
</feature>
<name>A0A6A6JCB3_WESOR</name>
<dbReference type="Proteomes" id="UP000800097">
    <property type="component" value="Unassembled WGS sequence"/>
</dbReference>
<dbReference type="GO" id="GO:0008180">
    <property type="term" value="C:COP9 signalosome"/>
    <property type="evidence" value="ECO:0007669"/>
    <property type="project" value="TreeGrafter"/>
</dbReference>
<dbReference type="PANTHER" id="PTHR10758">
    <property type="entry name" value="26S PROTEASOME NON-ATPASE REGULATORY SUBUNIT 3/COP9 SIGNALOSOME COMPLEX SUBUNIT 3"/>
    <property type="match status" value="1"/>
</dbReference>
<accession>A0A6A6JCB3</accession>
<gene>
    <name evidence="3" type="ORF">EI97DRAFT_435553</name>
</gene>
<dbReference type="GeneID" id="54552062"/>
<keyword evidence="1" id="KW-0963">Cytoplasm</keyword>
<dbReference type="PANTHER" id="PTHR10758:SF1">
    <property type="entry name" value="COP9 SIGNALOSOME COMPLEX SUBUNIT 3"/>
    <property type="match status" value="1"/>
</dbReference>
<proteinExistence type="predicted"/>
<dbReference type="InterPro" id="IPR055089">
    <property type="entry name" value="COP9_N"/>
</dbReference>
<evidence type="ECO:0000313" key="4">
    <source>
        <dbReference type="Proteomes" id="UP000800097"/>
    </source>
</evidence>
<dbReference type="Pfam" id="PF22788">
    <property type="entry name" value="COP9_hel_rpt"/>
    <property type="match status" value="1"/>
</dbReference>
<evidence type="ECO:0000256" key="1">
    <source>
        <dbReference type="ARBA" id="ARBA00022490"/>
    </source>
</evidence>